<protein>
    <submittedName>
        <fullName evidence="1">Uncharacterized protein</fullName>
    </submittedName>
</protein>
<evidence type="ECO:0000313" key="1">
    <source>
        <dbReference type="EMBL" id="WMV51589.1"/>
    </source>
</evidence>
<organism evidence="1 2">
    <name type="scientific">Solanum verrucosum</name>
    <dbReference type="NCBI Taxonomy" id="315347"/>
    <lineage>
        <taxon>Eukaryota</taxon>
        <taxon>Viridiplantae</taxon>
        <taxon>Streptophyta</taxon>
        <taxon>Embryophyta</taxon>
        <taxon>Tracheophyta</taxon>
        <taxon>Spermatophyta</taxon>
        <taxon>Magnoliopsida</taxon>
        <taxon>eudicotyledons</taxon>
        <taxon>Gunneridae</taxon>
        <taxon>Pentapetalae</taxon>
        <taxon>asterids</taxon>
        <taxon>lamiids</taxon>
        <taxon>Solanales</taxon>
        <taxon>Solanaceae</taxon>
        <taxon>Solanoideae</taxon>
        <taxon>Solaneae</taxon>
        <taxon>Solanum</taxon>
    </lineage>
</organism>
<reference evidence="1" key="1">
    <citation type="submission" date="2023-08" db="EMBL/GenBank/DDBJ databases">
        <title>A de novo genome assembly of Solanum verrucosum Schlechtendal, a Mexican diploid species geographically isolated from the other diploid A-genome species in potato relatives.</title>
        <authorList>
            <person name="Hosaka K."/>
        </authorList>
    </citation>
    <scope>NUCLEOTIDE SEQUENCE</scope>
    <source>
        <tissue evidence="1">Young leaves</tissue>
    </source>
</reference>
<sequence>MVIFVDHTNEDQWNYDVADYEGGPVLHDKEGLVDVDVIDKSDENDLTTEECESFRDSDYSLEEADIIFDKSINSTLEWVGVTGKSRDNQVKGKNVEHGVTSNMLAIFPSDTQEDDFATSDEELMSLFTWRF</sequence>
<dbReference type="AlphaFoldDB" id="A0AAF0ZWJ9"/>
<proteinExistence type="predicted"/>
<dbReference type="Proteomes" id="UP001234989">
    <property type="component" value="Chromosome 10"/>
</dbReference>
<evidence type="ECO:0000313" key="2">
    <source>
        <dbReference type="Proteomes" id="UP001234989"/>
    </source>
</evidence>
<gene>
    <name evidence="1" type="ORF">MTR67_044974</name>
</gene>
<name>A0AAF0ZWJ9_SOLVR</name>
<accession>A0AAF0ZWJ9</accession>
<keyword evidence="2" id="KW-1185">Reference proteome</keyword>
<dbReference type="EMBL" id="CP133621">
    <property type="protein sequence ID" value="WMV51589.1"/>
    <property type="molecule type" value="Genomic_DNA"/>
</dbReference>